<reference evidence="1" key="1">
    <citation type="submission" date="2019-08" db="EMBL/GenBank/DDBJ databases">
        <authorList>
            <person name="Kucharzyk K."/>
            <person name="Murdoch R.W."/>
            <person name="Higgins S."/>
            <person name="Loffler F."/>
        </authorList>
    </citation>
    <scope>NUCLEOTIDE SEQUENCE</scope>
</reference>
<name>A0A645BFS1_9ZZZZ</name>
<organism evidence="1">
    <name type="scientific">bioreactor metagenome</name>
    <dbReference type="NCBI Taxonomy" id="1076179"/>
    <lineage>
        <taxon>unclassified sequences</taxon>
        <taxon>metagenomes</taxon>
        <taxon>ecological metagenomes</taxon>
    </lineage>
</organism>
<accession>A0A645BFS1</accession>
<sequence length="35" mass="4039">MRIHLRLQGLDFGILEQFALKFDFAQFDLAGENIA</sequence>
<gene>
    <name evidence="1" type="ORF">SDC9_110871</name>
</gene>
<comment type="caution">
    <text evidence="1">The sequence shown here is derived from an EMBL/GenBank/DDBJ whole genome shotgun (WGS) entry which is preliminary data.</text>
</comment>
<dbReference type="EMBL" id="VSSQ01019714">
    <property type="protein sequence ID" value="MPM63986.1"/>
    <property type="molecule type" value="Genomic_DNA"/>
</dbReference>
<dbReference type="AlphaFoldDB" id="A0A645BFS1"/>
<evidence type="ECO:0000313" key="1">
    <source>
        <dbReference type="EMBL" id="MPM63986.1"/>
    </source>
</evidence>
<protein>
    <submittedName>
        <fullName evidence="1">Uncharacterized protein</fullName>
    </submittedName>
</protein>
<proteinExistence type="predicted"/>